<dbReference type="OrthoDB" id="3294840at2"/>
<name>A0A417Y8U9_9ACTN</name>
<dbReference type="Pfam" id="PF00561">
    <property type="entry name" value="Abhydrolase_1"/>
    <property type="match status" value="1"/>
</dbReference>
<dbReference type="PANTHER" id="PTHR43798:SF31">
    <property type="entry name" value="AB HYDROLASE SUPERFAMILY PROTEIN YCLE"/>
    <property type="match status" value="1"/>
</dbReference>
<proteinExistence type="predicted"/>
<feature type="domain" description="AB hydrolase-1" evidence="2">
    <location>
        <begin position="24"/>
        <end position="140"/>
    </location>
</feature>
<dbReference type="SUPFAM" id="SSF53474">
    <property type="entry name" value="alpha/beta-Hydrolases"/>
    <property type="match status" value="1"/>
</dbReference>
<organism evidence="3 4">
    <name type="scientific">Nocardioides immobilis</name>
    <dbReference type="NCBI Taxonomy" id="2049295"/>
    <lineage>
        <taxon>Bacteria</taxon>
        <taxon>Bacillati</taxon>
        <taxon>Actinomycetota</taxon>
        <taxon>Actinomycetes</taxon>
        <taxon>Propionibacteriales</taxon>
        <taxon>Nocardioidaceae</taxon>
        <taxon>Nocardioides</taxon>
    </lineage>
</organism>
<dbReference type="InterPro" id="IPR000073">
    <property type="entry name" value="AB_hydrolase_1"/>
</dbReference>
<evidence type="ECO:0000313" key="4">
    <source>
        <dbReference type="Proteomes" id="UP000283644"/>
    </source>
</evidence>
<dbReference type="GO" id="GO:0016787">
    <property type="term" value="F:hydrolase activity"/>
    <property type="evidence" value="ECO:0007669"/>
    <property type="project" value="UniProtKB-KW"/>
</dbReference>
<comment type="caution">
    <text evidence="3">The sequence shown here is derived from an EMBL/GenBank/DDBJ whole genome shotgun (WGS) entry which is preliminary data.</text>
</comment>
<dbReference type="InterPro" id="IPR029058">
    <property type="entry name" value="AB_hydrolase_fold"/>
</dbReference>
<protein>
    <submittedName>
        <fullName evidence="3">Alpha/beta hydrolase</fullName>
    </submittedName>
</protein>
<dbReference type="AlphaFoldDB" id="A0A417Y8U9"/>
<gene>
    <name evidence="3" type="ORF">D0Z08_00185</name>
</gene>
<evidence type="ECO:0000256" key="1">
    <source>
        <dbReference type="ARBA" id="ARBA00022801"/>
    </source>
</evidence>
<accession>A0A417Y8U9</accession>
<keyword evidence="1 3" id="KW-0378">Hydrolase</keyword>
<evidence type="ECO:0000259" key="2">
    <source>
        <dbReference type="Pfam" id="PF00561"/>
    </source>
</evidence>
<reference evidence="3 4" key="1">
    <citation type="submission" date="2018-09" db="EMBL/GenBank/DDBJ databases">
        <title>Genome sequencing of Nocardioides immobilis CCTCC AB 2017083 for comparison to Nocardioides silvaticus.</title>
        <authorList>
            <person name="Li C."/>
            <person name="Wang G."/>
        </authorList>
    </citation>
    <scope>NUCLEOTIDE SEQUENCE [LARGE SCALE GENOMIC DNA]</scope>
    <source>
        <strain evidence="3 4">CCTCC AB 2017083</strain>
    </source>
</reference>
<dbReference type="InterPro" id="IPR050266">
    <property type="entry name" value="AB_hydrolase_sf"/>
</dbReference>
<keyword evidence="4" id="KW-1185">Reference proteome</keyword>
<dbReference type="Gene3D" id="3.40.50.1820">
    <property type="entry name" value="alpha/beta hydrolase"/>
    <property type="match status" value="1"/>
</dbReference>
<dbReference type="GO" id="GO:0016020">
    <property type="term" value="C:membrane"/>
    <property type="evidence" value="ECO:0007669"/>
    <property type="project" value="TreeGrafter"/>
</dbReference>
<dbReference type="PANTHER" id="PTHR43798">
    <property type="entry name" value="MONOACYLGLYCEROL LIPASE"/>
    <property type="match status" value="1"/>
</dbReference>
<dbReference type="RefSeq" id="WP_118921486.1">
    <property type="nucleotide sequence ID" value="NZ_QXGH01000001.1"/>
</dbReference>
<sequence length="165" mass="17588">MPFLHNGEVRLFYTTHGWNSGSSPLVFVHGWTCDSNDWVWQLSHFSSARTCLALDLRGHGRSSVPSSGFRLVDYATDVVAVLEEVGPAVLVGHSMGALVSSLVAVDRPDLVKALVVVDAPYALEADVVQAAAAFADRVKGVDGIEQVLTWLTGADGPATPAWLAM</sequence>
<evidence type="ECO:0000313" key="3">
    <source>
        <dbReference type="EMBL" id="RHW29182.1"/>
    </source>
</evidence>
<dbReference type="EMBL" id="QXGH01000001">
    <property type="protein sequence ID" value="RHW29182.1"/>
    <property type="molecule type" value="Genomic_DNA"/>
</dbReference>
<dbReference type="Proteomes" id="UP000283644">
    <property type="component" value="Unassembled WGS sequence"/>
</dbReference>